<evidence type="ECO:0000313" key="10">
    <source>
        <dbReference type="EMBL" id="NBI29130.1"/>
    </source>
</evidence>
<dbReference type="PROSITE" id="PS50111">
    <property type="entry name" value="CHEMOTAXIS_TRANSDUC_2"/>
    <property type="match status" value="1"/>
</dbReference>
<dbReference type="EMBL" id="SIJB01000022">
    <property type="protein sequence ID" value="NBI29130.1"/>
    <property type="molecule type" value="Genomic_DNA"/>
</dbReference>
<keyword evidence="7" id="KW-0812">Transmembrane</keyword>
<evidence type="ECO:0000259" key="9">
    <source>
        <dbReference type="PROSITE" id="PS50885"/>
    </source>
</evidence>
<dbReference type="GO" id="GO:0005886">
    <property type="term" value="C:plasma membrane"/>
    <property type="evidence" value="ECO:0007669"/>
    <property type="project" value="UniProtKB-SubCell"/>
</dbReference>
<evidence type="ECO:0000256" key="1">
    <source>
        <dbReference type="ARBA" id="ARBA00004236"/>
    </source>
</evidence>
<keyword evidence="11" id="KW-1185">Reference proteome</keyword>
<dbReference type="SMART" id="SM00304">
    <property type="entry name" value="HAMP"/>
    <property type="match status" value="1"/>
</dbReference>
<proteinExistence type="inferred from homology"/>
<dbReference type="InterPro" id="IPR004089">
    <property type="entry name" value="MCPsignal_dom"/>
</dbReference>
<evidence type="ECO:0000256" key="5">
    <source>
        <dbReference type="ARBA" id="ARBA00029447"/>
    </source>
</evidence>
<evidence type="ECO:0000256" key="2">
    <source>
        <dbReference type="ARBA" id="ARBA00022475"/>
    </source>
</evidence>
<dbReference type="PANTHER" id="PTHR32089:SF112">
    <property type="entry name" value="LYSOZYME-LIKE PROTEIN-RELATED"/>
    <property type="match status" value="1"/>
</dbReference>
<feature type="domain" description="HAMP" evidence="9">
    <location>
        <begin position="64"/>
        <end position="116"/>
    </location>
</feature>
<organism evidence="10 11">
    <name type="scientific">Chengkuizengella marina</name>
    <dbReference type="NCBI Taxonomy" id="2507566"/>
    <lineage>
        <taxon>Bacteria</taxon>
        <taxon>Bacillati</taxon>
        <taxon>Bacillota</taxon>
        <taxon>Bacilli</taxon>
        <taxon>Bacillales</taxon>
        <taxon>Paenibacillaceae</taxon>
        <taxon>Chengkuizengella</taxon>
    </lineage>
</organism>
<dbReference type="RefSeq" id="WP_160645936.1">
    <property type="nucleotide sequence ID" value="NZ_SIJB01000022.1"/>
</dbReference>
<dbReference type="Gene3D" id="1.10.287.950">
    <property type="entry name" value="Methyl-accepting chemotaxis protein"/>
    <property type="match status" value="1"/>
</dbReference>
<feature type="domain" description="Methyl-accepting transducer" evidence="8">
    <location>
        <begin position="135"/>
        <end position="406"/>
    </location>
</feature>
<dbReference type="SMART" id="SM00283">
    <property type="entry name" value="MA"/>
    <property type="match status" value="1"/>
</dbReference>
<dbReference type="CDD" id="cd06225">
    <property type="entry name" value="HAMP"/>
    <property type="match status" value="1"/>
</dbReference>
<feature type="transmembrane region" description="Helical" evidence="7">
    <location>
        <begin position="12"/>
        <end position="33"/>
    </location>
</feature>
<keyword evidence="3 7" id="KW-0472">Membrane</keyword>
<evidence type="ECO:0000256" key="3">
    <source>
        <dbReference type="ARBA" id="ARBA00023136"/>
    </source>
</evidence>
<evidence type="ECO:0000313" key="11">
    <source>
        <dbReference type="Proteomes" id="UP000448943"/>
    </source>
</evidence>
<dbReference type="PANTHER" id="PTHR32089">
    <property type="entry name" value="METHYL-ACCEPTING CHEMOTAXIS PROTEIN MCPB"/>
    <property type="match status" value="1"/>
</dbReference>
<dbReference type="OrthoDB" id="107771at2"/>
<dbReference type="GO" id="GO:0007165">
    <property type="term" value="P:signal transduction"/>
    <property type="evidence" value="ECO:0007669"/>
    <property type="project" value="UniProtKB-KW"/>
</dbReference>
<dbReference type="Proteomes" id="UP000448943">
    <property type="component" value="Unassembled WGS sequence"/>
</dbReference>
<sequence>MKGTVSLYRYLFRTIILIIFGGVLLGVSIGFIIDLQGKLFWLNTIGITVGGVIIGSIITILNFKRFIMPMKDIINGVNQMAAGDLSSKINVEKVGELKPIAIAMNEMANQWKNLIHKITQVSNQVTDQSNELSAITEQNYQSIDEITKVVHEVAFGSEKQVMKITDTYQSVNDISEGIGQITGSIQSISEMTKSTNDKAVDGNQVVQAGMEQMKSLEEKVTYTSNIVKSFDEKSQEIGKIITMITDISQQTNLLSLNASIEAARAGEHGRGFAVVAGEVRKLAEQSAKASEDISKLIQEIQDEAGQAVTAIEEGKASFDQSYSLVGGTGKTFNEIVNKIQEVSHEFQDVSATMQQMHAGFKDMIDLAKEVVEVSDSSSAKSQQIAALTEEQNASTEEISASASQLNALAFDLQEMIQKFKV</sequence>
<dbReference type="Pfam" id="PF00672">
    <property type="entry name" value="HAMP"/>
    <property type="match status" value="1"/>
</dbReference>
<protein>
    <submittedName>
        <fullName evidence="10">Methyl-accepting chemotaxis protein</fullName>
    </submittedName>
</protein>
<feature type="transmembrane region" description="Helical" evidence="7">
    <location>
        <begin position="39"/>
        <end position="61"/>
    </location>
</feature>
<keyword evidence="2" id="KW-1003">Cell membrane</keyword>
<evidence type="ECO:0000256" key="7">
    <source>
        <dbReference type="SAM" id="Phobius"/>
    </source>
</evidence>
<dbReference type="PROSITE" id="PS50885">
    <property type="entry name" value="HAMP"/>
    <property type="match status" value="1"/>
</dbReference>
<reference evidence="10 11" key="1">
    <citation type="submission" date="2019-01" db="EMBL/GenBank/DDBJ databases">
        <title>Chengkuizengella sp. nov., isolated from deep-sea sediment of East Pacific Ocean.</title>
        <authorList>
            <person name="Yang J."/>
            <person name="Lai Q."/>
            <person name="Shao Z."/>
        </authorList>
    </citation>
    <scope>NUCLEOTIDE SEQUENCE [LARGE SCALE GENOMIC DNA]</scope>
    <source>
        <strain evidence="10 11">YPA3-1-1</strain>
    </source>
</reference>
<keyword evidence="4 6" id="KW-0807">Transducer</keyword>
<evidence type="ECO:0000256" key="6">
    <source>
        <dbReference type="PROSITE-ProRule" id="PRU00284"/>
    </source>
</evidence>
<comment type="subcellular location">
    <subcellularLocation>
        <location evidence="1">Cell membrane</location>
    </subcellularLocation>
</comment>
<dbReference type="Gene3D" id="6.10.340.10">
    <property type="match status" value="1"/>
</dbReference>
<evidence type="ECO:0000256" key="4">
    <source>
        <dbReference type="ARBA" id="ARBA00023224"/>
    </source>
</evidence>
<evidence type="ECO:0000259" key="8">
    <source>
        <dbReference type="PROSITE" id="PS50111"/>
    </source>
</evidence>
<accession>A0A6N9Q2W9</accession>
<dbReference type="SUPFAM" id="SSF58104">
    <property type="entry name" value="Methyl-accepting chemotaxis protein (MCP) signaling domain"/>
    <property type="match status" value="1"/>
</dbReference>
<comment type="caution">
    <text evidence="10">The sequence shown here is derived from an EMBL/GenBank/DDBJ whole genome shotgun (WGS) entry which is preliminary data.</text>
</comment>
<dbReference type="CDD" id="cd11386">
    <property type="entry name" value="MCP_signal"/>
    <property type="match status" value="1"/>
</dbReference>
<dbReference type="AlphaFoldDB" id="A0A6N9Q2W9"/>
<dbReference type="Pfam" id="PF00015">
    <property type="entry name" value="MCPsignal"/>
    <property type="match status" value="1"/>
</dbReference>
<gene>
    <name evidence="10" type="ORF">ERL59_09175</name>
</gene>
<dbReference type="InterPro" id="IPR003660">
    <property type="entry name" value="HAMP_dom"/>
</dbReference>
<comment type="similarity">
    <text evidence="5">Belongs to the methyl-accepting chemotaxis (MCP) protein family.</text>
</comment>
<name>A0A6N9Q2W9_9BACL</name>
<keyword evidence="7" id="KW-1133">Transmembrane helix</keyword>